<evidence type="ECO:0000313" key="1">
    <source>
        <dbReference type="EMBL" id="PON73371.1"/>
    </source>
</evidence>
<proteinExistence type="predicted"/>
<comment type="caution">
    <text evidence="1">The sequence shown here is derived from an EMBL/GenBank/DDBJ whole genome shotgun (WGS) entry which is preliminary data.</text>
</comment>
<dbReference type="AlphaFoldDB" id="A0A2P5DJ87"/>
<dbReference type="EMBL" id="JXTB01000034">
    <property type="protein sequence ID" value="PON73371.1"/>
    <property type="molecule type" value="Genomic_DNA"/>
</dbReference>
<evidence type="ECO:0000313" key="2">
    <source>
        <dbReference type="Proteomes" id="UP000237105"/>
    </source>
</evidence>
<keyword evidence="2" id="KW-1185">Reference proteome</keyword>
<protein>
    <submittedName>
        <fullName evidence="1">Uncharacterized protein</fullName>
    </submittedName>
</protein>
<sequence>MFEGAMRRKAFFMLVCSRCVAVSAASRLANVVWMFFVVAALDQDHPLIFKNHYGEYNNKN</sequence>
<reference evidence="2" key="1">
    <citation type="submission" date="2016-06" db="EMBL/GenBank/DDBJ databases">
        <title>Parallel loss of symbiosis genes in relatives of nitrogen-fixing non-legume Parasponia.</title>
        <authorList>
            <person name="Van Velzen R."/>
            <person name="Holmer R."/>
            <person name="Bu F."/>
            <person name="Rutten L."/>
            <person name="Van Zeijl A."/>
            <person name="Liu W."/>
            <person name="Santuari L."/>
            <person name="Cao Q."/>
            <person name="Sharma T."/>
            <person name="Shen D."/>
            <person name="Roswanjaya Y."/>
            <person name="Wardhani T."/>
            <person name="Kalhor M.S."/>
            <person name="Jansen J."/>
            <person name="Van den Hoogen J."/>
            <person name="Gungor B."/>
            <person name="Hartog M."/>
            <person name="Hontelez J."/>
            <person name="Verver J."/>
            <person name="Yang W.-C."/>
            <person name="Schijlen E."/>
            <person name="Repin R."/>
            <person name="Schilthuizen M."/>
            <person name="Schranz E."/>
            <person name="Heidstra R."/>
            <person name="Miyata K."/>
            <person name="Fedorova E."/>
            <person name="Kohlen W."/>
            <person name="Bisseling T."/>
            <person name="Smit S."/>
            <person name="Geurts R."/>
        </authorList>
    </citation>
    <scope>NUCLEOTIDE SEQUENCE [LARGE SCALE GENOMIC DNA]</scope>
    <source>
        <strain evidence="2">cv. WU1-14</strain>
    </source>
</reference>
<organism evidence="1 2">
    <name type="scientific">Parasponia andersonii</name>
    <name type="common">Sponia andersonii</name>
    <dbReference type="NCBI Taxonomy" id="3476"/>
    <lineage>
        <taxon>Eukaryota</taxon>
        <taxon>Viridiplantae</taxon>
        <taxon>Streptophyta</taxon>
        <taxon>Embryophyta</taxon>
        <taxon>Tracheophyta</taxon>
        <taxon>Spermatophyta</taxon>
        <taxon>Magnoliopsida</taxon>
        <taxon>eudicotyledons</taxon>
        <taxon>Gunneridae</taxon>
        <taxon>Pentapetalae</taxon>
        <taxon>rosids</taxon>
        <taxon>fabids</taxon>
        <taxon>Rosales</taxon>
        <taxon>Cannabaceae</taxon>
        <taxon>Parasponia</taxon>
    </lineage>
</organism>
<name>A0A2P5DJ87_PARAD</name>
<dbReference type="Proteomes" id="UP000237105">
    <property type="component" value="Unassembled WGS sequence"/>
</dbReference>
<gene>
    <name evidence="1" type="ORF">PanWU01x14_058750</name>
</gene>
<accession>A0A2P5DJ87</accession>
<dbReference type="OrthoDB" id="10355343at2759"/>